<feature type="chain" id="PRO_5018077064" description="Outer membrane protein beta-barrel domain-containing protein" evidence="1">
    <location>
        <begin position="19"/>
        <end position="182"/>
    </location>
</feature>
<evidence type="ECO:0008006" key="4">
    <source>
        <dbReference type="Google" id="ProtNLM"/>
    </source>
</evidence>
<dbReference type="SUPFAM" id="SSF56935">
    <property type="entry name" value="Porins"/>
    <property type="match status" value="1"/>
</dbReference>
<dbReference type="EMBL" id="RQTJ01000019">
    <property type="protein sequence ID" value="RRA93925.1"/>
    <property type="molecule type" value="Genomic_DNA"/>
</dbReference>
<evidence type="ECO:0000256" key="1">
    <source>
        <dbReference type="SAM" id="SignalP"/>
    </source>
</evidence>
<evidence type="ECO:0000313" key="3">
    <source>
        <dbReference type="Proteomes" id="UP000268372"/>
    </source>
</evidence>
<dbReference type="Proteomes" id="UP000268372">
    <property type="component" value="Unassembled WGS sequence"/>
</dbReference>
<dbReference type="RefSeq" id="WP_124899685.1">
    <property type="nucleotide sequence ID" value="NZ_RQTJ01000019.1"/>
</dbReference>
<sequence length="182" mass="20520">MKNILLFLFGLFYATTFAQTHYAGQYSLGLNYGFVNSGTNYNINVQKLIGNKFFGMRADLDLLKQDYSLAFFGATKYQGNFNSKRVGIAATYSLEKVIPHPFYLQLYIGGIYSNEDLKNFDLPEGAMPSYNRNNFGAYGGTELEFVLFPALSFTGGLKYQNIFKSTIDKEIIFGQVGIKINF</sequence>
<reference evidence="2 3" key="1">
    <citation type="submission" date="2018-11" db="EMBL/GenBank/DDBJ databases">
        <title>Flavobacterium sp. nov., YIM 102796 draft genome.</title>
        <authorList>
            <person name="Li G."/>
            <person name="Jiang Y."/>
        </authorList>
    </citation>
    <scope>NUCLEOTIDE SEQUENCE [LARGE SCALE GENOMIC DNA]</scope>
    <source>
        <strain evidence="2 3">YIM 102796</strain>
    </source>
</reference>
<proteinExistence type="predicted"/>
<evidence type="ECO:0000313" key="2">
    <source>
        <dbReference type="EMBL" id="RRA93925.1"/>
    </source>
</evidence>
<keyword evidence="1" id="KW-0732">Signal</keyword>
<gene>
    <name evidence="2" type="ORF">EG242_09665</name>
</gene>
<name>A0A3P1AYP7_9FLAO</name>
<feature type="signal peptide" evidence="1">
    <location>
        <begin position="1"/>
        <end position="18"/>
    </location>
</feature>
<comment type="caution">
    <text evidence="2">The sequence shown here is derived from an EMBL/GenBank/DDBJ whole genome shotgun (WGS) entry which is preliminary data.</text>
</comment>
<protein>
    <recommendedName>
        <fullName evidence="4">Outer membrane protein beta-barrel domain-containing protein</fullName>
    </recommendedName>
</protein>
<dbReference type="AlphaFoldDB" id="A0A3P1AYP7"/>
<accession>A0A3P1AYP7</accession>
<organism evidence="2 3">
    <name type="scientific">Paenimyroides viscosum</name>
    <dbReference type="NCBI Taxonomy" id="2488729"/>
    <lineage>
        <taxon>Bacteria</taxon>
        <taxon>Pseudomonadati</taxon>
        <taxon>Bacteroidota</taxon>
        <taxon>Flavobacteriia</taxon>
        <taxon>Flavobacteriales</taxon>
        <taxon>Flavobacteriaceae</taxon>
        <taxon>Paenimyroides</taxon>
    </lineage>
</organism>
<keyword evidence="3" id="KW-1185">Reference proteome</keyword>